<dbReference type="InterPro" id="IPR038765">
    <property type="entry name" value="Papain-like_cys_pep_sf"/>
</dbReference>
<dbReference type="InterPro" id="IPR013128">
    <property type="entry name" value="Peptidase_C1A"/>
</dbReference>
<protein>
    <recommendedName>
        <fullName evidence="3">Peptidase C1A papain C-terminal domain-containing protein</fullName>
    </recommendedName>
</protein>
<organism evidence="4 5">
    <name type="scientific">Candidatus Seongchinamella marina</name>
    <dbReference type="NCBI Taxonomy" id="2518990"/>
    <lineage>
        <taxon>Bacteria</taxon>
        <taxon>Pseudomonadati</taxon>
        <taxon>Pseudomonadota</taxon>
        <taxon>Gammaproteobacteria</taxon>
        <taxon>Cellvibrionales</taxon>
        <taxon>Halieaceae</taxon>
        <taxon>Seongchinamella</taxon>
    </lineage>
</organism>
<dbReference type="SUPFAM" id="SSF54001">
    <property type="entry name" value="Cysteine proteinases"/>
    <property type="match status" value="1"/>
</dbReference>
<sequence length="372" mass="39454">MTFVKKRPAVIVTSVLGLILSDPAAALDIDWRANGFVTPVRDSGQTGCGISAAYAAVGHIESLRSIQGFRLVGLSVQQILDCSAVLAPGSCADGPELVFQHVIDIGGIQTEQAYPVKQGPPDAVCSVLGAGSHQDRYTFISPKEDNRAITLVADGDVKSGDVMLTVQSAGSAKRPQTVSGALPFTLSASFPAAGSYEMLVQKTGSTRSFEGGYCLVGMEAVSDLKWVKNVQSRTEVGLPFIKSVPQNGSCSFEVNSDNVEITGFKVTQNVDEGDLLTMLKAAPVVARLKIGKDGAILPEFKNYSGGIFESSDCDDSVVQWVEVIGYRGSDSPPNWVVKNSWGNAWNEAGYIRIKAGVNTCGIADKVYSEAFK</sequence>
<feature type="chain" id="PRO_5046232476" description="Peptidase C1A papain C-terminal domain-containing protein" evidence="2">
    <location>
        <begin position="27"/>
        <end position="372"/>
    </location>
</feature>
<feature type="domain" description="Peptidase C1A papain C-terminal" evidence="3">
    <location>
        <begin position="25"/>
        <end position="370"/>
    </location>
</feature>
<dbReference type="PANTHER" id="PTHR12411">
    <property type="entry name" value="CYSTEINE PROTEASE FAMILY C1-RELATED"/>
    <property type="match status" value="1"/>
</dbReference>
<comment type="caution">
    <text evidence="4">The sequence shown here is derived from an EMBL/GenBank/DDBJ whole genome shotgun (WGS) entry which is preliminary data.</text>
</comment>
<dbReference type="SMART" id="SM00645">
    <property type="entry name" value="Pept_C1"/>
    <property type="match status" value="1"/>
</dbReference>
<gene>
    <name evidence="4" type="ORF">EYC87_08335</name>
</gene>
<keyword evidence="2" id="KW-0732">Signal</keyword>
<accession>A0ABT3SUB4</accession>
<dbReference type="EMBL" id="SHNP01000002">
    <property type="protein sequence ID" value="MCX2973585.1"/>
    <property type="molecule type" value="Genomic_DNA"/>
</dbReference>
<evidence type="ECO:0000259" key="3">
    <source>
        <dbReference type="SMART" id="SM00645"/>
    </source>
</evidence>
<comment type="similarity">
    <text evidence="1">Belongs to the peptidase C1 family.</text>
</comment>
<dbReference type="InterPro" id="IPR000668">
    <property type="entry name" value="Peptidase_C1A_C"/>
</dbReference>
<evidence type="ECO:0000256" key="1">
    <source>
        <dbReference type="ARBA" id="ARBA00008455"/>
    </source>
</evidence>
<proteinExistence type="inferred from homology"/>
<keyword evidence="5" id="KW-1185">Reference proteome</keyword>
<dbReference type="RefSeq" id="WP_279252472.1">
    <property type="nucleotide sequence ID" value="NZ_SHNP01000002.1"/>
</dbReference>
<evidence type="ECO:0000256" key="2">
    <source>
        <dbReference type="SAM" id="SignalP"/>
    </source>
</evidence>
<evidence type="ECO:0000313" key="4">
    <source>
        <dbReference type="EMBL" id="MCX2973585.1"/>
    </source>
</evidence>
<dbReference type="Pfam" id="PF00112">
    <property type="entry name" value="Peptidase_C1"/>
    <property type="match status" value="2"/>
</dbReference>
<reference evidence="4" key="1">
    <citation type="submission" date="2019-02" db="EMBL/GenBank/DDBJ databases">
        <authorList>
            <person name="Li S.-H."/>
        </authorList>
    </citation>
    <scope>NUCLEOTIDE SEQUENCE</scope>
    <source>
        <strain evidence="4">IMCC8485</strain>
    </source>
</reference>
<name>A0ABT3SUB4_9GAMM</name>
<dbReference type="Gene3D" id="3.90.70.10">
    <property type="entry name" value="Cysteine proteinases"/>
    <property type="match status" value="2"/>
</dbReference>
<evidence type="ECO:0000313" key="5">
    <source>
        <dbReference type="Proteomes" id="UP001143307"/>
    </source>
</evidence>
<dbReference type="Proteomes" id="UP001143307">
    <property type="component" value="Unassembled WGS sequence"/>
</dbReference>
<feature type="signal peptide" evidence="2">
    <location>
        <begin position="1"/>
        <end position="26"/>
    </location>
</feature>